<proteinExistence type="predicted"/>
<feature type="domain" description="Amidohydrolase-related" evidence="1">
    <location>
        <begin position="59"/>
        <end position="320"/>
    </location>
</feature>
<comment type="caution">
    <text evidence="2">The sequence shown here is derived from an EMBL/GenBank/DDBJ whole genome shotgun (WGS) entry which is preliminary data.</text>
</comment>
<dbReference type="EMBL" id="JBBUTH010000010">
    <property type="protein sequence ID" value="MEK8052981.1"/>
    <property type="molecule type" value="Genomic_DNA"/>
</dbReference>
<evidence type="ECO:0000313" key="2">
    <source>
        <dbReference type="EMBL" id="MEK8052981.1"/>
    </source>
</evidence>
<dbReference type="InterPro" id="IPR006311">
    <property type="entry name" value="TAT_signal"/>
</dbReference>
<keyword evidence="3" id="KW-1185">Reference proteome</keyword>
<dbReference type="InterPro" id="IPR006680">
    <property type="entry name" value="Amidohydro-rel"/>
</dbReference>
<dbReference type="InterPro" id="IPR052358">
    <property type="entry name" value="Aro_Compnd_Degr_Hydrolases"/>
</dbReference>
<gene>
    <name evidence="2" type="ORF">AACH10_22200</name>
</gene>
<dbReference type="PANTHER" id="PTHR35563">
    <property type="entry name" value="BARREL METAL-DEPENDENT HYDROLASE, PUTATIVE (AFU_ORTHOLOGUE AFUA_1G16240)-RELATED"/>
    <property type="match status" value="1"/>
</dbReference>
<organism evidence="2 3">
    <name type="scientific">Pseudaquabacterium inlustre</name>
    <dbReference type="NCBI Taxonomy" id="2984192"/>
    <lineage>
        <taxon>Bacteria</taxon>
        <taxon>Pseudomonadati</taxon>
        <taxon>Pseudomonadota</taxon>
        <taxon>Betaproteobacteria</taxon>
        <taxon>Burkholderiales</taxon>
        <taxon>Sphaerotilaceae</taxon>
        <taxon>Pseudaquabacterium</taxon>
    </lineage>
</organism>
<dbReference type="PROSITE" id="PS51318">
    <property type="entry name" value="TAT"/>
    <property type="match status" value="1"/>
</dbReference>
<dbReference type="SUPFAM" id="SSF51556">
    <property type="entry name" value="Metallo-dependent hydrolases"/>
    <property type="match status" value="1"/>
</dbReference>
<reference evidence="2 3" key="1">
    <citation type="submission" date="2024-04" db="EMBL/GenBank/DDBJ databases">
        <title>Novel species of the genus Ideonella isolated from streams.</title>
        <authorList>
            <person name="Lu H."/>
        </authorList>
    </citation>
    <scope>NUCLEOTIDE SEQUENCE [LARGE SCALE GENOMIC DNA]</scope>
    <source>
        <strain evidence="2 3">DXS22W</strain>
    </source>
</reference>
<protein>
    <submittedName>
        <fullName evidence="2">Amidohydrolase family protein</fullName>
    </submittedName>
</protein>
<accession>A0ABU9CQ08</accession>
<dbReference type="InterPro" id="IPR032466">
    <property type="entry name" value="Metal_Hydrolase"/>
</dbReference>
<dbReference type="RefSeq" id="WP_341412714.1">
    <property type="nucleotide sequence ID" value="NZ_JBBUTH010000010.1"/>
</dbReference>
<evidence type="ECO:0000313" key="3">
    <source>
        <dbReference type="Proteomes" id="UP001365405"/>
    </source>
</evidence>
<dbReference type="PANTHER" id="PTHR35563:SF2">
    <property type="entry name" value="BARREL METAL-DEPENDENT HYDROLASE, PUTATIVE (AFU_ORTHOLOGUE AFUA_1G16240)-RELATED"/>
    <property type="match status" value="1"/>
</dbReference>
<name>A0ABU9CQ08_9BURK</name>
<sequence length="321" mass="34830">MNANDETSRREVLRALGAMAAGAGLLGSGCASRPGMLAEPVKWSTGLQLPRTRVPADACDCHHHIYDRRHPWAPEATLKPGDALVADYRQLQKRIGTSRNVIVQPSSYGTDNRLLMASLAQFGGRARGVAVVNTSVSDDQLRELHAAGVRGIRFNLAPPGTTTLSMVKPLAARIAPLGWHVQVHAPANDLIQMKAVFSDLPCPVVFDHLGRLPQPGALQHPTHAMIRDLIQRDRAYVKLSGFYFESRAGAPGYADSAEVARIYAADAPERVVWGSDWPHPTEQAKTIPDDAALLDALAQAVPSEAARHKLLVDNPTRLYFT</sequence>
<dbReference type="Pfam" id="PF04909">
    <property type="entry name" value="Amidohydro_2"/>
    <property type="match status" value="1"/>
</dbReference>
<dbReference type="Proteomes" id="UP001365405">
    <property type="component" value="Unassembled WGS sequence"/>
</dbReference>
<evidence type="ECO:0000259" key="1">
    <source>
        <dbReference type="Pfam" id="PF04909"/>
    </source>
</evidence>
<dbReference type="Gene3D" id="3.20.20.140">
    <property type="entry name" value="Metal-dependent hydrolases"/>
    <property type="match status" value="1"/>
</dbReference>